<evidence type="ECO:0000313" key="2">
    <source>
        <dbReference type="EMBL" id="CAE6776383.1"/>
    </source>
</evidence>
<dbReference type="RefSeq" id="WP_213043342.1">
    <property type="nucleotide sequence ID" value="NZ_CAJNBJ010000017.1"/>
</dbReference>
<evidence type="ECO:0000256" key="1">
    <source>
        <dbReference type="SAM" id="MobiDB-lite"/>
    </source>
</evidence>
<dbReference type="Proteomes" id="UP000675880">
    <property type="component" value="Unassembled WGS sequence"/>
</dbReference>
<reference evidence="2 3" key="1">
    <citation type="submission" date="2021-02" db="EMBL/GenBank/DDBJ databases">
        <authorList>
            <person name="Han P."/>
        </authorList>
    </citation>
    <scope>NUCLEOTIDE SEQUENCE [LARGE SCALE GENOMIC DNA]</scope>
    <source>
        <strain evidence="2">Candidatus Nitrospira sp. ZN2</strain>
    </source>
</reference>
<dbReference type="Gene3D" id="1.10.287.500">
    <property type="entry name" value="Helix hairpin bin"/>
    <property type="match status" value="1"/>
</dbReference>
<name>A0ABN7M091_9BACT</name>
<dbReference type="EMBL" id="CAJNBJ010000017">
    <property type="protein sequence ID" value="CAE6776383.1"/>
    <property type="molecule type" value="Genomic_DNA"/>
</dbReference>
<gene>
    <name evidence="2" type="ORF">NSPZN2_40538</name>
</gene>
<proteinExistence type="predicted"/>
<evidence type="ECO:0000313" key="3">
    <source>
        <dbReference type="Proteomes" id="UP000675880"/>
    </source>
</evidence>
<organism evidence="2 3">
    <name type="scientific">Nitrospira defluvii</name>
    <dbReference type="NCBI Taxonomy" id="330214"/>
    <lineage>
        <taxon>Bacteria</taxon>
        <taxon>Pseudomonadati</taxon>
        <taxon>Nitrospirota</taxon>
        <taxon>Nitrospiria</taxon>
        <taxon>Nitrospirales</taxon>
        <taxon>Nitrospiraceae</taxon>
        <taxon>Nitrospira</taxon>
    </lineage>
</organism>
<comment type="caution">
    <text evidence="2">The sequence shown here is derived from an EMBL/GenBank/DDBJ whole genome shotgun (WGS) entry which is preliminary data.</text>
</comment>
<keyword evidence="3" id="KW-1185">Reference proteome</keyword>
<dbReference type="InterPro" id="IPR007439">
    <property type="entry name" value="Chemotax_Pase_CheZ"/>
</dbReference>
<sequence length="216" mass="24113">MAQPRVTPKAQEAVDEDEQTGKAPDAKLYEELGELARFIDTTMKTLSEFSAPVNASTEQLPQAQTHLLNLKTQTEQGTHRVMLEVEAIQDNHAQVNKMLKEITQALQQAKVVPALIQQMQALGQTLGQNDKRLLDIMTALSFQDLVAQSVNKLVTILDEVEHRLLQLVVVFGPYQKQAAKTDQSKASEMLKQLEATKNTSMDQDLADEILKQFGFN</sequence>
<protein>
    <submittedName>
        <fullName evidence="2">Chemotaxis response - phosphatase CheZ</fullName>
    </submittedName>
</protein>
<dbReference type="Pfam" id="PF04344">
    <property type="entry name" value="CheZ"/>
    <property type="match status" value="1"/>
</dbReference>
<dbReference type="SUPFAM" id="SSF75708">
    <property type="entry name" value="Chemotaxis phosphatase CheZ"/>
    <property type="match status" value="1"/>
</dbReference>
<feature type="region of interest" description="Disordered" evidence="1">
    <location>
        <begin position="1"/>
        <end position="24"/>
    </location>
</feature>
<accession>A0ABN7M091</accession>